<accession>A0AAV2EC36</accession>
<feature type="region of interest" description="Disordered" evidence="1">
    <location>
        <begin position="1"/>
        <end position="65"/>
    </location>
</feature>
<feature type="compositionally biased region" description="Basic and acidic residues" evidence="1">
    <location>
        <begin position="25"/>
        <end position="36"/>
    </location>
</feature>
<name>A0AAV2EC36_9ROSI</name>
<gene>
    <name evidence="2" type="ORF">LTRI10_LOCUS24384</name>
</gene>
<feature type="compositionally biased region" description="Basic and acidic residues" evidence="1">
    <location>
        <begin position="90"/>
        <end position="104"/>
    </location>
</feature>
<protein>
    <submittedName>
        <fullName evidence="2">Uncharacterized protein</fullName>
    </submittedName>
</protein>
<evidence type="ECO:0000313" key="2">
    <source>
        <dbReference type="EMBL" id="CAL1383095.1"/>
    </source>
</evidence>
<evidence type="ECO:0000256" key="1">
    <source>
        <dbReference type="SAM" id="MobiDB-lite"/>
    </source>
</evidence>
<feature type="region of interest" description="Disordered" evidence="1">
    <location>
        <begin position="90"/>
        <end position="111"/>
    </location>
</feature>
<proteinExistence type="predicted"/>
<dbReference type="Proteomes" id="UP001497516">
    <property type="component" value="Chromosome 4"/>
</dbReference>
<dbReference type="EMBL" id="OZ034817">
    <property type="protein sequence ID" value="CAL1383095.1"/>
    <property type="molecule type" value="Genomic_DNA"/>
</dbReference>
<evidence type="ECO:0000313" key="3">
    <source>
        <dbReference type="Proteomes" id="UP001497516"/>
    </source>
</evidence>
<reference evidence="2 3" key="1">
    <citation type="submission" date="2024-04" db="EMBL/GenBank/DDBJ databases">
        <authorList>
            <person name="Fracassetti M."/>
        </authorList>
    </citation>
    <scope>NUCLEOTIDE SEQUENCE [LARGE SCALE GENOMIC DNA]</scope>
</reference>
<keyword evidence="3" id="KW-1185">Reference proteome</keyword>
<organism evidence="2 3">
    <name type="scientific">Linum trigynum</name>
    <dbReference type="NCBI Taxonomy" id="586398"/>
    <lineage>
        <taxon>Eukaryota</taxon>
        <taxon>Viridiplantae</taxon>
        <taxon>Streptophyta</taxon>
        <taxon>Embryophyta</taxon>
        <taxon>Tracheophyta</taxon>
        <taxon>Spermatophyta</taxon>
        <taxon>Magnoliopsida</taxon>
        <taxon>eudicotyledons</taxon>
        <taxon>Gunneridae</taxon>
        <taxon>Pentapetalae</taxon>
        <taxon>rosids</taxon>
        <taxon>fabids</taxon>
        <taxon>Malpighiales</taxon>
        <taxon>Linaceae</taxon>
        <taxon>Linum</taxon>
    </lineage>
</organism>
<dbReference type="AlphaFoldDB" id="A0AAV2EC36"/>
<sequence length="111" mass="13342">MWVAEHHSYQLHNQEVCGNGAHVTAQEEERQERRTSWEQPHQARQQQVDKSERGLAKCHQRRVAAPAWEAKSLAHPRYLRWHHEEQWLKHKEAEEAHGKETDLHKKQHRVK</sequence>
<feature type="compositionally biased region" description="Polar residues" evidence="1">
    <location>
        <begin position="37"/>
        <end position="46"/>
    </location>
</feature>